<dbReference type="EMBL" id="CP118103">
    <property type="protein sequence ID" value="WDH85479.1"/>
    <property type="molecule type" value="Genomic_DNA"/>
</dbReference>
<name>A0AAX3N8K3_9BACL</name>
<organism evidence="1 2">
    <name type="scientific">Paenibacillus urinalis</name>
    <dbReference type="NCBI Taxonomy" id="521520"/>
    <lineage>
        <taxon>Bacteria</taxon>
        <taxon>Bacillati</taxon>
        <taxon>Bacillota</taxon>
        <taxon>Bacilli</taxon>
        <taxon>Bacillales</taxon>
        <taxon>Paenibacillaceae</taxon>
        <taxon>Paenibacillus</taxon>
    </lineage>
</organism>
<proteinExistence type="predicted"/>
<keyword evidence="1" id="KW-0614">Plasmid</keyword>
<sequence>MQFIKQAMPMYTHDQAAYVRQMYDWHMKMAQYHEQLRTFHLERAKQFQKLSEEKAKTSEISSDTSAA</sequence>
<dbReference type="AlphaFoldDB" id="A0AAX3N8K3"/>
<gene>
    <name evidence="1" type="ORF">PUW23_26650</name>
</gene>
<protein>
    <submittedName>
        <fullName evidence="1">Uncharacterized protein</fullName>
    </submittedName>
</protein>
<evidence type="ECO:0000313" key="2">
    <source>
        <dbReference type="Proteomes" id="UP001220962"/>
    </source>
</evidence>
<evidence type="ECO:0000313" key="1">
    <source>
        <dbReference type="EMBL" id="WDH85479.1"/>
    </source>
</evidence>
<accession>A0AAX3N8K3</accession>
<dbReference type="Proteomes" id="UP001220962">
    <property type="component" value="Plasmid unnamed2"/>
</dbReference>
<geneLocation type="plasmid" evidence="1 2">
    <name>unnamed2</name>
</geneLocation>
<reference evidence="1" key="1">
    <citation type="submission" date="2023-02" db="EMBL/GenBank/DDBJ databases">
        <title>Pathogen: clinical or host-associated sample.</title>
        <authorList>
            <person name="Hergert J."/>
            <person name="Casey R."/>
            <person name="Wagner J."/>
            <person name="Young E.L."/>
            <person name="Oakeson K.F."/>
        </authorList>
    </citation>
    <scope>NUCLEOTIDE SEQUENCE</scope>
    <source>
        <strain evidence="1">2022CK-00830</strain>
        <plasmid evidence="1">unnamed2</plasmid>
    </source>
</reference>
<dbReference type="RefSeq" id="WP_023559066.1">
    <property type="nucleotide sequence ID" value="NZ_CP118103.1"/>
</dbReference>